<name>A0ABD1V6E5_9LAMI</name>
<dbReference type="EMBL" id="JBFOLK010000002">
    <property type="protein sequence ID" value="KAL2532900.1"/>
    <property type="molecule type" value="Genomic_DNA"/>
</dbReference>
<evidence type="ECO:0000313" key="2">
    <source>
        <dbReference type="Proteomes" id="UP001604336"/>
    </source>
</evidence>
<sequence length="113" mass="12924">MCRVFLPTLRQEARDCVATLLPKSIHTLDDFSKQFAAYFASSKWAKKIAIGLMQLTQDKDSLLKDFVVQFNRATLGIKDLPMSAIVTTMMSRTRSCPFKMSLSKNHRIRCISY</sequence>
<dbReference type="Proteomes" id="UP001604336">
    <property type="component" value="Unassembled WGS sequence"/>
</dbReference>
<proteinExistence type="predicted"/>
<gene>
    <name evidence="1" type="ORF">Adt_06251</name>
</gene>
<organism evidence="1 2">
    <name type="scientific">Abeliophyllum distichum</name>
    <dbReference type="NCBI Taxonomy" id="126358"/>
    <lineage>
        <taxon>Eukaryota</taxon>
        <taxon>Viridiplantae</taxon>
        <taxon>Streptophyta</taxon>
        <taxon>Embryophyta</taxon>
        <taxon>Tracheophyta</taxon>
        <taxon>Spermatophyta</taxon>
        <taxon>Magnoliopsida</taxon>
        <taxon>eudicotyledons</taxon>
        <taxon>Gunneridae</taxon>
        <taxon>Pentapetalae</taxon>
        <taxon>asterids</taxon>
        <taxon>lamiids</taxon>
        <taxon>Lamiales</taxon>
        <taxon>Oleaceae</taxon>
        <taxon>Forsythieae</taxon>
        <taxon>Abeliophyllum</taxon>
    </lineage>
</organism>
<evidence type="ECO:0000313" key="1">
    <source>
        <dbReference type="EMBL" id="KAL2532900.1"/>
    </source>
</evidence>
<reference evidence="2" key="1">
    <citation type="submission" date="2024-07" db="EMBL/GenBank/DDBJ databases">
        <title>Two chromosome-level genome assemblies of Korean endemic species Abeliophyllum distichum and Forsythia ovata (Oleaceae).</title>
        <authorList>
            <person name="Jang H."/>
        </authorList>
    </citation>
    <scope>NUCLEOTIDE SEQUENCE [LARGE SCALE GENOMIC DNA]</scope>
</reference>
<evidence type="ECO:0008006" key="3">
    <source>
        <dbReference type="Google" id="ProtNLM"/>
    </source>
</evidence>
<comment type="caution">
    <text evidence="1">The sequence shown here is derived from an EMBL/GenBank/DDBJ whole genome shotgun (WGS) entry which is preliminary data.</text>
</comment>
<keyword evidence="2" id="KW-1185">Reference proteome</keyword>
<accession>A0ABD1V6E5</accession>
<dbReference type="AlphaFoldDB" id="A0ABD1V6E5"/>
<protein>
    <recommendedName>
        <fullName evidence="3">Retrotransposon gag domain-containing protein</fullName>
    </recommendedName>
</protein>